<evidence type="ECO:0000256" key="5">
    <source>
        <dbReference type="ARBA" id="ARBA00023002"/>
    </source>
</evidence>
<keyword evidence="11" id="KW-1185">Reference proteome</keyword>
<feature type="domain" description="Heme haloperoxidase family profile" evidence="9">
    <location>
        <begin position="90"/>
        <end position="232"/>
    </location>
</feature>
<evidence type="ECO:0000259" key="9">
    <source>
        <dbReference type="PROSITE" id="PS51405"/>
    </source>
</evidence>
<organism evidence="10 11">
    <name type="scientific">Grifola frondosa</name>
    <name type="common">Maitake</name>
    <name type="synonym">Polyporus frondosus</name>
    <dbReference type="NCBI Taxonomy" id="5627"/>
    <lineage>
        <taxon>Eukaryota</taxon>
        <taxon>Fungi</taxon>
        <taxon>Dikarya</taxon>
        <taxon>Basidiomycota</taxon>
        <taxon>Agaricomycotina</taxon>
        <taxon>Agaricomycetes</taxon>
        <taxon>Polyporales</taxon>
        <taxon>Grifolaceae</taxon>
        <taxon>Grifola</taxon>
    </lineage>
</organism>
<gene>
    <name evidence="10" type="primary">APO</name>
    <name evidence="10" type="ORF">A0H81_09871</name>
</gene>
<evidence type="ECO:0000313" key="11">
    <source>
        <dbReference type="Proteomes" id="UP000092993"/>
    </source>
</evidence>
<keyword evidence="6" id="KW-0408">Iron</keyword>
<name>A0A1C7M0F2_GRIFR</name>
<dbReference type="InterPro" id="IPR000028">
    <property type="entry name" value="Chloroperoxidase"/>
</dbReference>
<dbReference type="AlphaFoldDB" id="A0A1C7M0F2"/>
<comment type="cofactor">
    <cofactor evidence="1">
        <name>heme b</name>
        <dbReference type="ChEBI" id="CHEBI:60344"/>
    </cofactor>
</comment>
<dbReference type="PANTHER" id="PTHR33577:SF9">
    <property type="entry name" value="PEROXIDASE STCC"/>
    <property type="match status" value="1"/>
</dbReference>
<dbReference type="InterPro" id="IPR036517">
    <property type="entry name" value="FF_domain_sf"/>
</dbReference>
<evidence type="ECO:0000256" key="1">
    <source>
        <dbReference type="ARBA" id="ARBA00001970"/>
    </source>
</evidence>
<dbReference type="Gene3D" id="1.10.489.10">
    <property type="entry name" value="Chloroperoxidase-like"/>
    <property type="match status" value="1"/>
</dbReference>
<evidence type="ECO:0000256" key="4">
    <source>
        <dbReference type="ARBA" id="ARBA00022723"/>
    </source>
</evidence>
<dbReference type="GO" id="GO:0004601">
    <property type="term" value="F:peroxidase activity"/>
    <property type="evidence" value="ECO:0007669"/>
    <property type="project" value="UniProtKB-KW"/>
</dbReference>
<accession>A0A1C7M0F2</accession>
<comment type="similarity">
    <text evidence="7">Belongs to the chloroperoxidase family.</text>
</comment>
<keyword evidence="2" id="KW-0575">Peroxidase</keyword>
<evidence type="ECO:0000256" key="6">
    <source>
        <dbReference type="ARBA" id="ARBA00023004"/>
    </source>
</evidence>
<dbReference type="Gene3D" id="1.10.10.440">
    <property type="entry name" value="FF domain"/>
    <property type="match status" value="1"/>
</dbReference>
<dbReference type="SUPFAM" id="SSF47571">
    <property type="entry name" value="Cloroperoxidase"/>
    <property type="match status" value="1"/>
</dbReference>
<keyword evidence="4" id="KW-0479">Metal-binding</keyword>
<dbReference type="OrthoDB" id="407298at2759"/>
<dbReference type="PROSITE" id="PS51405">
    <property type="entry name" value="HEME_HALOPEROXIDASE"/>
    <property type="match status" value="1"/>
</dbReference>
<dbReference type="InterPro" id="IPR036851">
    <property type="entry name" value="Chloroperoxidase-like_sf"/>
</dbReference>
<dbReference type="GO" id="GO:0046872">
    <property type="term" value="F:metal ion binding"/>
    <property type="evidence" value="ECO:0007669"/>
    <property type="project" value="UniProtKB-KW"/>
</dbReference>
<dbReference type="STRING" id="5627.A0A1C7M0F2"/>
<dbReference type="EMBL" id="LUGG01000014">
    <property type="protein sequence ID" value="OBZ70178.1"/>
    <property type="molecule type" value="Genomic_DNA"/>
</dbReference>
<evidence type="ECO:0000256" key="2">
    <source>
        <dbReference type="ARBA" id="ARBA00022559"/>
    </source>
</evidence>
<evidence type="ECO:0000256" key="7">
    <source>
        <dbReference type="ARBA" id="ARBA00025795"/>
    </source>
</evidence>
<proteinExistence type="inferred from homology"/>
<keyword evidence="3" id="KW-0349">Heme</keyword>
<comment type="caution">
    <text evidence="10">The sequence shown here is derived from an EMBL/GenBank/DDBJ whole genome shotgun (WGS) entry which is preliminary data.</text>
</comment>
<protein>
    <submittedName>
        <fullName evidence="10">Aromatic peroxygenase</fullName>
    </submittedName>
</protein>
<sequence>MVKVLKNDKRYLMFDHVPDQRDRWLREYLSQLSAPKAVLSIVRVAQKLVKSRSRAVRPAAPNVSAAWYIVMFVALRPADTLTPPTSPSTKDHAFSPPLPGDSRSPCPALNTLANHGFLPHDGRNMSVAQLVKAVEEGYNISAPFAWVLAAGGVMRCGKGGNWIFMTLLDTTSSSTMVLSFIIRIHRPDVPLRLLLSTNLFFNISSTLPRATTSPFTILWRSVRSEMSQFRHL</sequence>
<keyword evidence="5" id="KW-0560">Oxidoreductase</keyword>
<dbReference type="Pfam" id="PF01328">
    <property type="entry name" value="Peroxidase_2"/>
    <property type="match status" value="1"/>
</dbReference>
<dbReference type="Proteomes" id="UP000092993">
    <property type="component" value="Unassembled WGS sequence"/>
</dbReference>
<feature type="region of interest" description="Disordered" evidence="8">
    <location>
        <begin position="81"/>
        <end position="100"/>
    </location>
</feature>
<evidence type="ECO:0000256" key="8">
    <source>
        <dbReference type="SAM" id="MobiDB-lite"/>
    </source>
</evidence>
<evidence type="ECO:0000256" key="3">
    <source>
        <dbReference type="ARBA" id="ARBA00022617"/>
    </source>
</evidence>
<evidence type="ECO:0000313" key="10">
    <source>
        <dbReference type="EMBL" id="OBZ70178.1"/>
    </source>
</evidence>
<reference evidence="10 11" key="1">
    <citation type="submission" date="2016-03" db="EMBL/GenBank/DDBJ databases">
        <title>Whole genome sequencing of Grifola frondosa 9006-11.</title>
        <authorList>
            <person name="Min B."/>
            <person name="Park H."/>
            <person name="Kim J.-G."/>
            <person name="Cho H."/>
            <person name="Oh Y.-L."/>
            <person name="Kong W.-S."/>
            <person name="Choi I.-G."/>
        </authorList>
    </citation>
    <scope>NUCLEOTIDE SEQUENCE [LARGE SCALE GENOMIC DNA]</scope>
    <source>
        <strain evidence="10 11">9006-11</strain>
    </source>
</reference>
<dbReference type="PANTHER" id="PTHR33577">
    <property type="entry name" value="STERIGMATOCYSTIN BIOSYNTHESIS PEROXIDASE STCC-RELATED"/>
    <property type="match status" value="1"/>
</dbReference>